<gene>
    <name evidence="8" type="ORF">SAMN04488136_105117</name>
</gene>
<reference evidence="8 9" key="1">
    <citation type="submission" date="2016-10" db="EMBL/GenBank/DDBJ databases">
        <authorList>
            <person name="de Groot N.N."/>
        </authorList>
    </citation>
    <scope>NUCLEOTIDE SEQUENCE [LARGE SCALE GENOMIC DNA]</scope>
    <source>
        <strain evidence="8 9">CGMCC 1.10228</strain>
    </source>
</reference>
<evidence type="ECO:0000256" key="3">
    <source>
        <dbReference type="ARBA" id="ARBA00022692"/>
    </source>
</evidence>
<dbReference type="STRING" id="861298.SAMN04488136_105117"/>
<dbReference type="EMBL" id="FNDD01000005">
    <property type="protein sequence ID" value="SDG95598.1"/>
    <property type="molecule type" value="Genomic_DNA"/>
</dbReference>
<dbReference type="InterPro" id="IPR013525">
    <property type="entry name" value="ABC2_TM"/>
</dbReference>
<dbReference type="PANTHER" id="PTHR30294:SF47">
    <property type="entry name" value="INNER MEMBRANE TRANSPORT PERMEASE YHHJ"/>
    <property type="match status" value="1"/>
</dbReference>
<feature type="transmembrane region" description="Helical" evidence="6">
    <location>
        <begin position="294"/>
        <end position="315"/>
    </location>
</feature>
<evidence type="ECO:0000259" key="7">
    <source>
        <dbReference type="Pfam" id="PF12698"/>
    </source>
</evidence>
<keyword evidence="2" id="KW-1003">Cell membrane</keyword>
<evidence type="ECO:0000256" key="1">
    <source>
        <dbReference type="ARBA" id="ARBA00004651"/>
    </source>
</evidence>
<sequence>MNWKRSAAIQRHISFTDKWLLACLTWLPIALALCIWAIFRAGIATNLPIGVVDLSHSSLSQQLTRTIDASPTLAINASFSDTSAAKQALIQGDVYAYVVIPTQFDRDTINGLAPQISAFYNSQYVLVGKLINSALSQAHATFNAKLAIASKLKSGNSTLASAAGKALPIRSQITALFNLNSNYAQFLVSAIVPALWQIMIVVVTIMILAANQRQRGLCPWLCPSPLKQLISTLTPYVPMFFAHGAAFITWFYLWLDWPFQGQIWLVLLAQLVTIIACMIMGALFYFMTLDSARAMSFAGAFTAPSFAFMGITFPVTDMNAMASTWRNLLPVSHYIEVQLGQASYGENWLASIEKMAPMLGYMLPAFGIWLLMQRQLRKAEASQ</sequence>
<feature type="domain" description="ABC-2 type transporter transmembrane" evidence="7">
    <location>
        <begin position="18"/>
        <end position="368"/>
    </location>
</feature>
<accession>A0A1G7YGB9</accession>
<keyword evidence="5 6" id="KW-0472">Membrane</keyword>
<protein>
    <submittedName>
        <fullName evidence="8">ABC-2 type transport system permease protein</fullName>
    </submittedName>
</protein>
<dbReference type="Pfam" id="PF12698">
    <property type="entry name" value="ABC2_membrane_3"/>
    <property type="match status" value="1"/>
</dbReference>
<dbReference type="Gene3D" id="3.40.1710.10">
    <property type="entry name" value="abc type-2 transporter like domain"/>
    <property type="match status" value="1"/>
</dbReference>
<evidence type="ECO:0000256" key="4">
    <source>
        <dbReference type="ARBA" id="ARBA00022989"/>
    </source>
</evidence>
<dbReference type="OrthoDB" id="9803577at2"/>
<evidence type="ECO:0000313" key="9">
    <source>
        <dbReference type="Proteomes" id="UP000198854"/>
    </source>
</evidence>
<dbReference type="AlphaFoldDB" id="A0A1G7YGB9"/>
<dbReference type="GO" id="GO:0140359">
    <property type="term" value="F:ABC-type transporter activity"/>
    <property type="evidence" value="ECO:0007669"/>
    <property type="project" value="InterPro"/>
</dbReference>
<evidence type="ECO:0000256" key="5">
    <source>
        <dbReference type="ARBA" id="ARBA00023136"/>
    </source>
</evidence>
<evidence type="ECO:0000256" key="2">
    <source>
        <dbReference type="ARBA" id="ARBA00022475"/>
    </source>
</evidence>
<keyword evidence="9" id="KW-1185">Reference proteome</keyword>
<evidence type="ECO:0000313" key="8">
    <source>
        <dbReference type="EMBL" id="SDG95598.1"/>
    </source>
</evidence>
<feature type="transmembrane region" description="Helical" evidence="6">
    <location>
        <begin position="355"/>
        <end position="372"/>
    </location>
</feature>
<keyword evidence="4 6" id="KW-1133">Transmembrane helix</keyword>
<feature type="transmembrane region" description="Helical" evidence="6">
    <location>
        <begin position="20"/>
        <end position="39"/>
    </location>
</feature>
<dbReference type="Proteomes" id="UP000198854">
    <property type="component" value="Unassembled WGS sequence"/>
</dbReference>
<name>A0A1G7YGB9_9VIBR</name>
<evidence type="ECO:0000256" key="6">
    <source>
        <dbReference type="SAM" id="Phobius"/>
    </source>
</evidence>
<keyword evidence="3 6" id="KW-0812">Transmembrane</keyword>
<feature type="transmembrane region" description="Helical" evidence="6">
    <location>
        <begin position="186"/>
        <end position="210"/>
    </location>
</feature>
<dbReference type="InterPro" id="IPR051449">
    <property type="entry name" value="ABC-2_transporter_component"/>
</dbReference>
<proteinExistence type="predicted"/>
<dbReference type="RefSeq" id="WP_093270902.1">
    <property type="nucleotide sequence ID" value="NZ_FNDD01000005.1"/>
</dbReference>
<comment type="subcellular location">
    <subcellularLocation>
        <location evidence="1">Cell membrane</location>
        <topology evidence="1">Multi-pass membrane protein</topology>
    </subcellularLocation>
</comment>
<feature type="transmembrane region" description="Helical" evidence="6">
    <location>
        <begin position="236"/>
        <end position="255"/>
    </location>
</feature>
<dbReference type="PANTHER" id="PTHR30294">
    <property type="entry name" value="MEMBRANE COMPONENT OF ABC TRANSPORTER YHHJ-RELATED"/>
    <property type="match status" value="1"/>
</dbReference>
<feature type="transmembrane region" description="Helical" evidence="6">
    <location>
        <begin position="261"/>
        <end position="287"/>
    </location>
</feature>
<organism evidence="8 9">
    <name type="scientific">Vibrio xiamenensis</name>
    <dbReference type="NCBI Taxonomy" id="861298"/>
    <lineage>
        <taxon>Bacteria</taxon>
        <taxon>Pseudomonadati</taxon>
        <taxon>Pseudomonadota</taxon>
        <taxon>Gammaproteobacteria</taxon>
        <taxon>Vibrionales</taxon>
        <taxon>Vibrionaceae</taxon>
        <taxon>Vibrio</taxon>
    </lineage>
</organism>
<dbReference type="GO" id="GO:0005886">
    <property type="term" value="C:plasma membrane"/>
    <property type="evidence" value="ECO:0007669"/>
    <property type="project" value="UniProtKB-SubCell"/>
</dbReference>